<name>A0A427A619_ENSVE</name>
<proteinExistence type="inferred from homology"/>
<evidence type="ECO:0000259" key="2">
    <source>
        <dbReference type="Pfam" id="PF13839"/>
    </source>
</evidence>
<dbReference type="GO" id="GO:0005794">
    <property type="term" value="C:Golgi apparatus"/>
    <property type="evidence" value="ECO:0007669"/>
    <property type="project" value="TreeGrafter"/>
</dbReference>
<dbReference type="InterPro" id="IPR026057">
    <property type="entry name" value="TBL_C"/>
</dbReference>
<evidence type="ECO:0000313" key="4">
    <source>
        <dbReference type="Proteomes" id="UP000287651"/>
    </source>
</evidence>
<dbReference type="InterPro" id="IPR029962">
    <property type="entry name" value="TBL"/>
</dbReference>
<feature type="domain" description="Trichome birefringence-like C-terminal" evidence="2">
    <location>
        <begin position="157"/>
        <end position="263"/>
    </location>
</feature>
<accession>A0A427A619</accession>
<protein>
    <recommendedName>
        <fullName evidence="2">Trichome birefringence-like C-terminal domain-containing protein</fullName>
    </recommendedName>
</protein>
<evidence type="ECO:0000256" key="1">
    <source>
        <dbReference type="ARBA" id="ARBA00007727"/>
    </source>
</evidence>
<dbReference type="Pfam" id="PF13839">
    <property type="entry name" value="PC-Esterase"/>
    <property type="match status" value="1"/>
</dbReference>
<evidence type="ECO:0000313" key="3">
    <source>
        <dbReference type="EMBL" id="RRT71706.1"/>
    </source>
</evidence>
<dbReference type="AlphaFoldDB" id="A0A427A619"/>
<sequence length="265" mass="29472">MKIPKGRLPLSLMAVVISAVAFTGLIFTEDLRALTGTSILKLTACCRKDDAVARSSKVSSGNDVSEERDNMSVLDDDIVDEDKTGFSAGECSVTEGRWVFNRSQEPLYSHQKAEREEADVCGGLAAKSPMAVVRLPRPSSDTARTQVHEPQPIPLSSDWHNRNGIKCYNETEPVRERGYWGSGSDRRIMQVVAGVVGRMRVPATFLNITQLSEHRIDGHTSVYTEFQGKILSEEQKANPLRYADCIHWCLPGVPDTWNQLLYAYL</sequence>
<reference evidence="3 4" key="1">
    <citation type="journal article" date="2014" name="Agronomy (Basel)">
        <title>A Draft Genome Sequence for Ensete ventricosum, the Drought-Tolerant Tree Against Hunger.</title>
        <authorList>
            <person name="Harrison J."/>
            <person name="Moore K.A."/>
            <person name="Paszkiewicz K."/>
            <person name="Jones T."/>
            <person name="Grant M."/>
            <person name="Ambacheew D."/>
            <person name="Muzemil S."/>
            <person name="Studholme D.J."/>
        </authorList>
    </citation>
    <scope>NUCLEOTIDE SEQUENCE [LARGE SCALE GENOMIC DNA]</scope>
</reference>
<gene>
    <name evidence="3" type="ORF">B296_00022075</name>
</gene>
<dbReference type="PANTHER" id="PTHR32285">
    <property type="entry name" value="PROTEIN TRICHOME BIREFRINGENCE-LIKE 9-RELATED"/>
    <property type="match status" value="1"/>
</dbReference>
<dbReference type="Proteomes" id="UP000287651">
    <property type="component" value="Unassembled WGS sequence"/>
</dbReference>
<comment type="caution">
    <text evidence="3">The sequence shown here is derived from an EMBL/GenBank/DDBJ whole genome shotgun (WGS) entry which is preliminary data.</text>
</comment>
<dbReference type="PANTHER" id="PTHR32285:SF7">
    <property type="entry name" value="PROTEIN TRICHOME BIREFRINGENCE-LIKE 3"/>
    <property type="match status" value="1"/>
</dbReference>
<organism evidence="3 4">
    <name type="scientific">Ensete ventricosum</name>
    <name type="common">Abyssinian banana</name>
    <name type="synonym">Musa ensete</name>
    <dbReference type="NCBI Taxonomy" id="4639"/>
    <lineage>
        <taxon>Eukaryota</taxon>
        <taxon>Viridiplantae</taxon>
        <taxon>Streptophyta</taxon>
        <taxon>Embryophyta</taxon>
        <taxon>Tracheophyta</taxon>
        <taxon>Spermatophyta</taxon>
        <taxon>Magnoliopsida</taxon>
        <taxon>Liliopsida</taxon>
        <taxon>Zingiberales</taxon>
        <taxon>Musaceae</taxon>
        <taxon>Ensete</taxon>
    </lineage>
</organism>
<comment type="similarity">
    <text evidence="1">Belongs to the PC-esterase family. TBL subfamily.</text>
</comment>
<dbReference type="EMBL" id="AMZH03003631">
    <property type="protein sequence ID" value="RRT71706.1"/>
    <property type="molecule type" value="Genomic_DNA"/>
</dbReference>
<dbReference type="GO" id="GO:0016413">
    <property type="term" value="F:O-acetyltransferase activity"/>
    <property type="evidence" value="ECO:0007669"/>
    <property type="project" value="InterPro"/>
</dbReference>